<keyword evidence="3" id="KW-1185">Reference proteome</keyword>
<dbReference type="AlphaFoldDB" id="A0AAV2AVI5"/>
<keyword evidence="1" id="KW-0732">Signal</keyword>
<protein>
    <submittedName>
        <fullName evidence="2">Uncharacterized protein</fullName>
    </submittedName>
</protein>
<comment type="caution">
    <text evidence="2">The sequence shown here is derived from an EMBL/GenBank/DDBJ whole genome shotgun (WGS) entry which is preliminary data.</text>
</comment>
<name>A0AAV2AVI5_9ARAC</name>
<reference evidence="2 3" key="1">
    <citation type="submission" date="2024-04" db="EMBL/GenBank/DDBJ databases">
        <authorList>
            <person name="Rising A."/>
            <person name="Reimegard J."/>
            <person name="Sonavane S."/>
            <person name="Akerstrom W."/>
            <person name="Nylinder S."/>
            <person name="Hedman E."/>
            <person name="Kallberg Y."/>
        </authorList>
    </citation>
    <scope>NUCLEOTIDE SEQUENCE [LARGE SCALE GENOMIC DNA]</scope>
</reference>
<gene>
    <name evidence="2" type="ORF">LARSCL_LOCUS14460</name>
</gene>
<feature type="signal peptide" evidence="1">
    <location>
        <begin position="1"/>
        <end position="22"/>
    </location>
</feature>
<sequence>MALFSAVFLLLPFLGILRNSEAGYPYNPKCGLLLKNANADCTDLGQGEISCRLECPSEGTDVYRCSQDKGWERQLPACLTDFKAYPPCALTVRHGILLCKERGDGVIVCFVSCGDARGYELQYCSKVRGWTKTLPECISGIKVNQRCSLAVRNGSVVCQDVGRGEISCAVFCDGGPTHGFYRCSQDQGWNRELPPCVAGFKDSMCNLNVKNGAATCHVEGTGEIVCNVLCDRRFQGVYRCAEGRGWDKKLPPCVN</sequence>
<accession>A0AAV2AVI5</accession>
<feature type="chain" id="PRO_5043539226" evidence="1">
    <location>
        <begin position="23"/>
        <end position="255"/>
    </location>
</feature>
<proteinExistence type="predicted"/>
<evidence type="ECO:0000256" key="1">
    <source>
        <dbReference type="SAM" id="SignalP"/>
    </source>
</evidence>
<evidence type="ECO:0000313" key="2">
    <source>
        <dbReference type="EMBL" id="CAL1286818.1"/>
    </source>
</evidence>
<organism evidence="2 3">
    <name type="scientific">Larinioides sclopetarius</name>
    <dbReference type="NCBI Taxonomy" id="280406"/>
    <lineage>
        <taxon>Eukaryota</taxon>
        <taxon>Metazoa</taxon>
        <taxon>Ecdysozoa</taxon>
        <taxon>Arthropoda</taxon>
        <taxon>Chelicerata</taxon>
        <taxon>Arachnida</taxon>
        <taxon>Araneae</taxon>
        <taxon>Araneomorphae</taxon>
        <taxon>Entelegynae</taxon>
        <taxon>Araneoidea</taxon>
        <taxon>Araneidae</taxon>
        <taxon>Larinioides</taxon>
    </lineage>
</organism>
<dbReference type="EMBL" id="CAXIEN010000209">
    <property type="protein sequence ID" value="CAL1286818.1"/>
    <property type="molecule type" value="Genomic_DNA"/>
</dbReference>
<dbReference type="Proteomes" id="UP001497382">
    <property type="component" value="Unassembled WGS sequence"/>
</dbReference>
<evidence type="ECO:0000313" key="3">
    <source>
        <dbReference type="Proteomes" id="UP001497382"/>
    </source>
</evidence>